<dbReference type="PANTHER" id="PTHR46503:SF9">
    <property type="entry name" value="INTER ALPHA-TRYPSIN INHIBITOR, HEAVY CHAIN-LIKE PROTEIN"/>
    <property type="match status" value="1"/>
</dbReference>
<evidence type="ECO:0000313" key="2">
    <source>
        <dbReference type="EMBL" id="KAJ7951491.1"/>
    </source>
</evidence>
<protein>
    <submittedName>
        <fullName evidence="2">Inter-alpha-trypsin inhibitor heavy chain-related</fullName>
    </submittedName>
</protein>
<dbReference type="Gene3D" id="3.40.50.410">
    <property type="entry name" value="von Willebrand factor, type A domain"/>
    <property type="match status" value="1"/>
</dbReference>
<dbReference type="SUPFAM" id="SSF53300">
    <property type="entry name" value="vWA-like"/>
    <property type="match status" value="1"/>
</dbReference>
<accession>A0AAD7PDF3</accession>
<dbReference type="EMBL" id="JARAOO010000011">
    <property type="protein sequence ID" value="KAJ7951491.1"/>
    <property type="molecule type" value="Genomic_DNA"/>
</dbReference>
<comment type="caution">
    <text evidence="2">The sequence shown here is derived from an EMBL/GenBank/DDBJ whole genome shotgun (WGS) entry which is preliminary data.</text>
</comment>
<feature type="domain" description="VWFA" evidence="1">
    <location>
        <begin position="178"/>
        <end position="355"/>
    </location>
</feature>
<reference evidence="2" key="1">
    <citation type="journal article" date="2023" name="Science">
        <title>Elucidation of the pathway for biosynthesis of saponin adjuvants from the soapbark tree.</title>
        <authorList>
            <person name="Reed J."/>
            <person name="Orme A."/>
            <person name="El-Demerdash A."/>
            <person name="Owen C."/>
            <person name="Martin L.B.B."/>
            <person name="Misra R.C."/>
            <person name="Kikuchi S."/>
            <person name="Rejzek M."/>
            <person name="Martin A.C."/>
            <person name="Harkess A."/>
            <person name="Leebens-Mack J."/>
            <person name="Louveau T."/>
            <person name="Stephenson M.J."/>
            <person name="Osbourn A."/>
        </authorList>
    </citation>
    <scope>NUCLEOTIDE SEQUENCE</scope>
    <source>
        <strain evidence="2">S10</strain>
    </source>
</reference>
<proteinExistence type="predicted"/>
<organism evidence="2 3">
    <name type="scientific">Quillaja saponaria</name>
    <name type="common">Soap bark tree</name>
    <dbReference type="NCBI Taxonomy" id="32244"/>
    <lineage>
        <taxon>Eukaryota</taxon>
        <taxon>Viridiplantae</taxon>
        <taxon>Streptophyta</taxon>
        <taxon>Embryophyta</taxon>
        <taxon>Tracheophyta</taxon>
        <taxon>Spermatophyta</taxon>
        <taxon>Magnoliopsida</taxon>
        <taxon>eudicotyledons</taxon>
        <taxon>Gunneridae</taxon>
        <taxon>Pentapetalae</taxon>
        <taxon>rosids</taxon>
        <taxon>fabids</taxon>
        <taxon>Fabales</taxon>
        <taxon>Quillajaceae</taxon>
        <taxon>Quillaja</taxon>
    </lineage>
</organism>
<evidence type="ECO:0000259" key="1">
    <source>
        <dbReference type="PROSITE" id="PS50234"/>
    </source>
</evidence>
<dbReference type="SMART" id="SM00327">
    <property type="entry name" value="VWA"/>
    <property type="match status" value="1"/>
</dbReference>
<sequence length="587" mass="65238">MCTVGCEPPALISLHMLGVAMEIECYLDTAFVTVSETWRMHCIMAGRKCDCLIALPMGEQGSLLGVEVDITERSYHTELITLKDKEDKEKVAKAEVGCTSHPLKKLMCQVGKSSFLYEAEVPVWSSTDFNFSYTVSSSDIFGGMLLQSPFLRDVDPREIFCFYLFPGNSQSMKVFRRDVVFIIDISGSMQGSPLENTKSALMASLSQLNKQDTFNIIAFNGDVLLFSPSLEHATKEAILNATLWVDTNFIAKGSTNIMLPLTQAIKFLEKSADSVPLIFLVTDGTVEDEREIYNFVKGYVTSGESFCPRLCTFGIGPYCNHYFLQMLAQIGRGHYDAAYDADSICFRMQQLFTTASSVIVANITMDASEDLDSLELFPIHIPDISSEITTNNLSNFVIDLKVQRAKDMPLQRVFAKRHIDSVTAQAWFLETKELEEKVVKMSIQTGVPSEYTCKVLVQTDKRSKEPESFPIQEVFSKLNLPKKVELSSQKLVFLGGLRVGFGNLTATAENKPPTIKAAKSPEAAELLVKAASNCCSQLGNRCCCMCFIQACSSINDQCAIVCAQLCAALSCLECIRCCFELWEWHCL</sequence>
<dbReference type="InterPro" id="IPR036465">
    <property type="entry name" value="vWFA_dom_sf"/>
</dbReference>
<keyword evidence="3" id="KW-1185">Reference proteome</keyword>
<dbReference type="PANTHER" id="PTHR46503">
    <property type="entry name" value="INTER-ALPHA-TRYPSIN INHIBITOR HEAVY CHAIN-LIKE PROTEIN"/>
    <property type="match status" value="1"/>
</dbReference>
<dbReference type="Proteomes" id="UP001163823">
    <property type="component" value="Chromosome 11"/>
</dbReference>
<dbReference type="KEGG" id="qsa:O6P43_027529"/>
<dbReference type="InterPro" id="IPR002035">
    <property type="entry name" value="VWF_A"/>
</dbReference>
<dbReference type="PROSITE" id="PS50234">
    <property type="entry name" value="VWFA"/>
    <property type="match status" value="1"/>
</dbReference>
<gene>
    <name evidence="2" type="ORF">O6P43_027529</name>
</gene>
<name>A0AAD7PDF3_QUISA</name>
<evidence type="ECO:0000313" key="3">
    <source>
        <dbReference type="Proteomes" id="UP001163823"/>
    </source>
</evidence>
<dbReference type="Pfam" id="PF13768">
    <property type="entry name" value="VWA_3"/>
    <property type="match status" value="1"/>
</dbReference>
<dbReference type="AlphaFoldDB" id="A0AAD7PDF3"/>